<evidence type="ECO:0000313" key="2">
    <source>
        <dbReference type="Ensembl" id="ENSAMXP00005023412.1"/>
    </source>
</evidence>
<dbReference type="InterPro" id="IPR039329">
    <property type="entry name" value="SIAE"/>
</dbReference>
<dbReference type="PANTHER" id="PTHR22901:SF0">
    <property type="entry name" value="SIALATE O-ACETYLESTERASE"/>
    <property type="match status" value="1"/>
</dbReference>
<feature type="chain" id="PRO_5034878651" description="Sialate O-acetylesterase domain-containing protein" evidence="1">
    <location>
        <begin position="23"/>
        <end position="158"/>
    </location>
</feature>
<protein>
    <recommendedName>
        <fullName evidence="4">Sialate O-acetylesterase domain-containing protein</fullName>
    </recommendedName>
</protein>
<dbReference type="PANTHER" id="PTHR22901">
    <property type="entry name" value="SIALATE O-ACETYLESTERASE"/>
    <property type="match status" value="1"/>
</dbReference>
<dbReference type="Ensembl" id="ENSAMXT00005025863.1">
    <property type="protein sequence ID" value="ENSAMXP00005023412.1"/>
    <property type="gene ID" value="ENSAMXG00005012025.1"/>
</dbReference>
<dbReference type="GO" id="GO:0005975">
    <property type="term" value="P:carbohydrate metabolic process"/>
    <property type="evidence" value="ECO:0007669"/>
    <property type="project" value="TreeGrafter"/>
</dbReference>
<dbReference type="SUPFAM" id="SSF52266">
    <property type="entry name" value="SGNH hydrolase"/>
    <property type="match status" value="1"/>
</dbReference>
<accession>A0A8B9JLJ8</accession>
<feature type="signal peptide" evidence="1">
    <location>
        <begin position="1"/>
        <end position="22"/>
    </location>
</feature>
<keyword evidence="1" id="KW-0732">Signal</keyword>
<sequence>MLKHVIKLFRVCIFFSCFPGDAFRFASYYGDHMVLQKAPAGAVLWGYGSSGAQVKFLLSGPHSIWRVTLEPVPAGGPYNLTAIQKGTSSSKILLTDLLFGDVWLCGGQSNMAFTLAQVIMHCRYYFVFVLPIGTFGMQCGQCAKSCWKMKSTCSYINN</sequence>
<evidence type="ECO:0000256" key="1">
    <source>
        <dbReference type="SAM" id="SignalP"/>
    </source>
</evidence>
<proteinExistence type="predicted"/>
<name>A0A8B9JLJ8_ASTMX</name>
<dbReference type="AlphaFoldDB" id="A0A8B9JLJ8"/>
<organism evidence="2 3">
    <name type="scientific">Astyanax mexicanus</name>
    <name type="common">Blind cave fish</name>
    <name type="synonym">Astyanax fasciatus mexicanus</name>
    <dbReference type="NCBI Taxonomy" id="7994"/>
    <lineage>
        <taxon>Eukaryota</taxon>
        <taxon>Metazoa</taxon>
        <taxon>Chordata</taxon>
        <taxon>Craniata</taxon>
        <taxon>Vertebrata</taxon>
        <taxon>Euteleostomi</taxon>
        <taxon>Actinopterygii</taxon>
        <taxon>Neopterygii</taxon>
        <taxon>Teleostei</taxon>
        <taxon>Ostariophysi</taxon>
        <taxon>Characiformes</taxon>
        <taxon>Characoidei</taxon>
        <taxon>Acestrorhamphidae</taxon>
        <taxon>Acestrorhamphinae</taxon>
        <taxon>Astyanax</taxon>
    </lineage>
</organism>
<evidence type="ECO:0008006" key="4">
    <source>
        <dbReference type="Google" id="ProtNLM"/>
    </source>
</evidence>
<evidence type="ECO:0000313" key="3">
    <source>
        <dbReference type="Proteomes" id="UP000694621"/>
    </source>
</evidence>
<dbReference type="GO" id="GO:0001681">
    <property type="term" value="F:sialate O-acetylesterase activity"/>
    <property type="evidence" value="ECO:0007669"/>
    <property type="project" value="InterPro"/>
</dbReference>
<dbReference type="Proteomes" id="UP000694621">
    <property type="component" value="Unplaced"/>
</dbReference>
<reference evidence="2" key="1">
    <citation type="submission" date="2025-08" db="UniProtKB">
        <authorList>
            <consortium name="Ensembl"/>
        </authorList>
    </citation>
    <scope>IDENTIFICATION</scope>
</reference>